<proteinExistence type="inferred from homology"/>
<evidence type="ECO:0000256" key="6">
    <source>
        <dbReference type="ARBA" id="ARBA00022729"/>
    </source>
</evidence>
<dbReference type="InterPro" id="IPR012910">
    <property type="entry name" value="Plug_dom"/>
</dbReference>
<evidence type="ECO:0000256" key="13">
    <source>
        <dbReference type="SAM" id="SignalP"/>
    </source>
</evidence>
<dbReference type="Gene3D" id="2.40.170.20">
    <property type="entry name" value="TonB-dependent receptor, beta-barrel domain"/>
    <property type="match status" value="1"/>
</dbReference>
<dbReference type="Pfam" id="PF07715">
    <property type="entry name" value="Plug"/>
    <property type="match status" value="1"/>
</dbReference>
<dbReference type="RefSeq" id="WP_198108985.1">
    <property type="nucleotide sequence ID" value="NZ_JAEDAK010000001.1"/>
</dbReference>
<keyword evidence="8 11" id="KW-0472">Membrane</keyword>
<dbReference type="GO" id="GO:0044718">
    <property type="term" value="P:siderophore transmembrane transport"/>
    <property type="evidence" value="ECO:0007669"/>
    <property type="project" value="TreeGrafter"/>
</dbReference>
<organism evidence="16 17">
    <name type="scientific">Inhella proteolytica</name>
    <dbReference type="NCBI Taxonomy" id="2795029"/>
    <lineage>
        <taxon>Bacteria</taxon>
        <taxon>Pseudomonadati</taxon>
        <taxon>Pseudomonadota</taxon>
        <taxon>Betaproteobacteria</taxon>
        <taxon>Burkholderiales</taxon>
        <taxon>Sphaerotilaceae</taxon>
        <taxon>Inhella</taxon>
    </lineage>
</organism>
<feature type="signal peptide" evidence="13">
    <location>
        <begin position="1"/>
        <end position="22"/>
    </location>
</feature>
<dbReference type="PANTHER" id="PTHR30069">
    <property type="entry name" value="TONB-DEPENDENT OUTER MEMBRANE RECEPTOR"/>
    <property type="match status" value="1"/>
</dbReference>
<accession>A0A931NGD7</accession>
<feature type="domain" description="TonB-dependent receptor plug" evidence="15">
    <location>
        <begin position="48"/>
        <end position="158"/>
    </location>
</feature>
<comment type="subcellular location">
    <subcellularLocation>
        <location evidence="1 11">Cell outer membrane</location>
        <topology evidence="1 11">Multi-pass membrane protein</topology>
    </subcellularLocation>
</comment>
<keyword evidence="4 11" id="KW-1134">Transmembrane beta strand</keyword>
<feature type="domain" description="TonB-dependent receptor-like beta-barrel" evidence="14">
    <location>
        <begin position="241"/>
        <end position="662"/>
    </location>
</feature>
<evidence type="ECO:0000256" key="12">
    <source>
        <dbReference type="RuleBase" id="RU003357"/>
    </source>
</evidence>
<keyword evidence="17" id="KW-1185">Reference proteome</keyword>
<dbReference type="CDD" id="cd01347">
    <property type="entry name" value="ligand_gated_channel"/>
    <property type="match status" value="1"/>
</dbReference>
<evidence type="ECO:0000259" key="15">
    <source>
        <dbReference type="Pfam" id="PF07715"/>
    </source>
</evidence>
<evidence type="ECO:0000256" key="5">
    <source>
        <dbReference type="ARBA" id="ARBA00022692"/>
    </source>
</evidence>
<dbReference type="PROSITE" id="PS52016">
    <property type="entry name" value="TONB_DEPENDENT_REC_3"/>
    <property type="match status" value="1"/>
</dbReference>
<gene>
    <name evidence="16" type="ORF">I7X39_00440</name>
</gene>
<keyword evidence="7 12" id="KW-0798">TonB box</keyword>
<keyword evidence="10 11" id="KW-0998">Cell outer membrane</keyword>
<sequence>MARRRTLSCALAALLAGAPALAADDEELALAYGDSATVSIATGNKQSLRRAPAVATVFTAEDIRASGATDLTELLQRVPGLHVSRTYYINEPRFQLRGVQSEFSQQVLILIDGVRRQSILLGSPEELWVSMPLDQVARVEVIRGPGSALYGADALAGVVAITTWRAGEQPGTQLGLQAGAFDTQAASLRHSGRSGDWSWLAWLRAGRTDGQAETIHADAQTALDGVFGTQASRAPGAMSTRHRDLDLQLRLGWQDWQAQASLKRRHGIGSGPGLAQALSDRDWADTDFAVLALDWQRSGWLPDWDAQLHASVTHTTVDSLYQLFPPGAFGGLYPEGMLGGPGRNSRVHDLEGSLLYAGWAQHRLRLLAGWRRSDLYATREVKNFNFQVLPGVGSFPVPLGSLVDVSTSGPYVTPQQRDLHYLALQDEWRLAQDWTLTAGLRHDRYSDFGHTTNPRLALVWDARHDLTVKALHGRAFRAPSFAELHNINNPVNLGNPDAQPERMATTELAADWQAHRSLQLRLNLFRYRMHDILRLVPHADPSSGATTQNLGTQDGHGFEAEARWQPGPGWRVDASWSQQISRDRLTGLRSADAPRRMAKLALEARLNGDWACSLQARHIAGRARAAGDARPALADYTLVDLGLHWRRSALQGWQASLLLNNLADADAREPSPAPGSIPYDLPLPRRHALLELGYRF</sequence>
<dbReference type="InterPro" id="IPR037066">
    <property type="entry name" value="Plug_dom_sf"/>
</dbReference>
<dbReference type="Pfam" id="PF00593">
    <property type="entry name" value="TonB_dep_Rec_b-barrel"/>
    <property type="match status" value="1"/>
</dbReference>
<dbReference type="GO" id="GO:0009279">
    <property type="term" value="C:cell outer membrane"/>
    <property type="evidence" value="ECO:0007669"/>
    <property type="project" value="UniProtKB-SubCell"/>
</dbReference>
<evidence type="ECO:0000256" key="2">
    <source>
        <dbReference type="ARBA" id="ARBA00009810"/>
    </source>
</evidence>
<evidence type="ECO:0000256" key="11">
    <source>
        <dbReference type="PROSITE-ProRule" id="PRU01360"/>
    </source>
</evidence>
<keyword evidence="6 13" id="KW-0732">Signal</keyword>
<evidence type="ECO:0000256" key="1">
    <source>
        <dbReference type="ARBA" id="ARBA00004571"/>
    </source>
</evidence>
<evidence type="ECO:0000313" key="16">
    <source>
        <dbReference type="EMBL" id="MBH9575360.1"/>
    </source>
</evidence>
<evidence type="ECO:0000313" key="17">
    <source>
        <dbReference type="Proteomes" id="UP000613266"/>
    </source>
</evidence>
<comment type="similarity">
    <text evidence="2 11 12">Belongs to the TonB-dependent receptor family.</text>
</comment>
<comment type="caution">
    <text evidence="16">The sequence shown here is derived from an EMBL/GenBank/DDBJ whole genome shotgun (WGS) entry which is preliminary data.</text>
</comment>
<evidence type="ECO:0000256" key="9">
    <source>
        <dbReference type="ARBA" id="ARBA00023170"/>
    </source>
</evidence>
<reference evidence="16" key="1">
    <citation type="submission" date="2020-12" db="EMBL/GenBank/DDBJ databases">
        <title>The genome sequence of Inhella sp. 1Y17.</title>
        <authorList>
            <person name="Liu Y."/>
        </authorList>
    </citation>
    <scope>NUCLEOTIDE SEQUENCE</scope>
    <source>
        <strain evidence="16">1Y17</strain>
    </source>
</reference>
<evidence type="ECO:0000259" key="14">
    <source>
        <dbReference type="Pfam" id="PF00593"/>
    </source>
</evidence>
<protein>
    <submittedName>
        <fullName evidence="16">TonB-dependent receptor</fullName>
    </submittedName>
</protein>
<dbReference type="InterPro" id="IPR039426">
    <property type="entry name" value="TonB-dep_rcpt-like"/>
</dbReference>
<keyword evidence="3 11" id="KW-0813">Transport</keyword>
<evidence type="ECO:0000256" key="10">
    <source>
        <dbReference type="ARBA" id="ARBA00023237"/>
    </source>
</evidence>
<dbReference type="InterPro" id="IPR000531">
    <property type="entry name" value="Beta-barrel_TonB"/>
</dbReference>
<name>A0A931NGD7_9BURK</name>
<feature type="chain" id="PRO_5037542153" evidence="13">
    <location>
        <begin position="23"/>
        <end position="696"/>
    </location>
</feature>
<dbReference type="EMBL" id="JAEDAK010000001">
    <property type="protein sequence ID" value="MBH9575360.1"/>
    <property type="molecule type" value="Genomic_DNA"/>
</dbReference>
<evidence type="ECO:0000256" key="3">
    <source>
        <dbReference type="ARBA" id="ARBA00022448"/>
    </source>
</evidence>
<evidence type="ECO:0000256" key="8">
    <source>
        <dbReference type="ARBA" id="ARBA00023136"/>
    </source>
</evidence>
<dbReference type="Proteomes" id="UP000613266">
    <property type="component" value="Unassembled WGS sequence"/>
</dbReference>
<dbReference type="InterPro" id="IPR036942">
    <property type="entry name" value="Beta-barrel_TonB_sf"/>
</dbReference>
<evidence type="ECO:0000256" key="7">
    <source>
        <dbReference type="ARBA" id="ARBA00023077"/>
    </source>
</evidence>
<dbReference type="GO" id="GO:0015344">
    <property type="term" value="F:siderophore uptake transmembrane transporter activity"/>
    <property type="evidence" value="ECO:0007669"/>
    <property type="project" value="TreeGrafter"/>
</dbReference>
<keyword evidence="5 11" id="KW-0812">Transmembrane</keyword>
<dbReference type="SUPFAM" id="SSF56935">
    <property type="entry name" value="Porins"/>
    <property type="match status" value="1"/>
</dbReference>
<keyword evidence="9 16" id="KW-0675">Receptor</keyword>
<dbReference type="Gene3D" id="2.170.130.10">
    <property type="entry name" value="TonB-dependent receptor, plug domain"/>
    <property type="match status" value="1"/>
</dbReference>
<dbReference type="PANTHER" id="PTHR30069:SF29">
    <property type="entry name" value="HEMOGLOBIN AND HEMOGLOBIN-HAPTOGLOBIN-BINDING PROTEIN 1-RELATED"/>
    <property type="match status" value="1"/>
</dbReference>
<evidence type="ECO:0000256" key="4">
    <source>
        <dbReference type="ARBA" id="ARBA00022452"/>
    </source>
</evidence>
<dbReference type="AlphaFoldDB" id="A0A931NGD7"/>